<dbReference type="InterPro" id="IPR011010">
    <property type="entry name" value="DNA_brk_join_enz"/>
</dbReference>
<dbReference type="Gene3D" id="1.10.443.10">
    <property type="entry name" value="Intergrase catalytic core"/>
    <property type="match status" value="1"/>
</dbReference>
<comment type="similarity">
    <text evidence="2">Belongs to the 'phage' integrase family.</text>
</comment>
<dbReference type="EMBL" id="BK015883">
    <property type="protein sequence ID" value="DAD71534.1"/>
    <property type="molecule type" value="Genomic_DNA"/>
</dbReference>
<dbReference type="GO" id="GO:0007059">
    <property type="term" value="P:chromosome segregation"/>
    <property type="evidence" value="ECO:0007669"/>
    <property type="project" value="UniProtKB-KW"/>
</dbReference>
<name>A0A8S5LNM0_9CAUD</name>
<evidence type="ECO:0000256" key="13">
    <source>
        <dbReference type="ARBA" id="ARBA00023306"/>
    </source>
</evidence>
<evidence type="ECO:0000259" key="15">
    <source>
        <dbReference type="PROSITE" id="PS51898"/>
    </source>
</evidence>
<dbReference type="InterPro" id="IPR002104">
    <property type="entry name" value="Integrase_catalytic"/>
</dbReference>
<evidence type="ECO:0000256" key="2">
    <source>
        <dbReference type="ARBA" id="ARBA00008857"/>
    </source>
</evidence>
<dbReference type="GO" id="GO:0015074">
    <property type="term" value="P:DNA integration"/>
    <property type="evidence" value="ECO:0007669"/>
    <property type="project" value="UniProtKB-KW"/>
</dbReference>
<dbReference type="Pfam" id="PF13495">
    <property type="entry name" value="Phage_int_SAM_4"/>
    <property type="match status" value="1"/>
</dbReference>
<evidence type="ECO:0000259" key="16">
    <source>
        <dbReference type="PROSITE" id="PS51900"/>
    </source>
</evidence>
<keyword evidence="9" id="KW-0229">DNA integration</keyword>
<dbReference type="PROSITE" id="PS51900">
    <property type="entry name" value="CB"/>
    <property type="match status" value="1"/>
</dbReference>
<keyword evidence="7" id="KW-0378">Hydrolase</keyword>
<sequence length="200" mass="23517">MRDKLLEEILCILTDESIDTEKVRSRLYILLSKYEIEERCTELSTVHEDDISKYIRLFLINKKVAGRTERTLAFYKGQLKNFFEEVNKSPVEVTSDDIKLYLATKEIRDGNSKVTIANTSRAIASFYKWMTKEEYITRDPMYKVDSVKAPKRKKHAFTELEIEKLRQIITDKRDTAILEVLLSTWCRVSEVEQMNISDMV</sequence>
<dbReference type="GO" id="GO:0075713">
    <property type="term" value="P:establishment of integrated proviral latency"/>
    <property type="evidence" value="ECO:0007669"/>
    <property type="project" value="UniProtKB-KW"/>
</dbReference>
<dbReference type="GO" id="GO:0051301">
    <property type="term" value="P:cell division"/>
    <property type="evidence" value="ECO:0007669"/>
    <property type="project" value="UniProtKB-KW"/>
</dbReference>
<dbReference type="GO" id="GO:0006310">
    <property type="term" value="P:DNA recombination"/>
    <property type="evidence" value="ECO:0007669"/>
    <property type="project" value="UniProtKB-KW"/>
</dbReference>
<keyword evidence="13" id="KW-0131">Cell cycle</keyword>
<protein>
    <recommendedName>
        <fullName evidence="3">Integrase</fullName>
    </recommendedName>
</protein>
<evidence type="ECO:0000256" key="6">
    <source>
        <dbReference type="ARBA" id="ARBA00022679"/>
    </source>
</evidence>
<dbReference type="PANTHER" id="PTHR30349:SF77">
    <property type="entry name" value="TYROSINE RECOMBINASE XERC"/>
    <property type="match status" value="1"/>
</dbReference>
<feature type="domain" description="Tyr recombinase" evidence="15">
    <location>
        <begin position="152"/>
        <end position="200"/>
    </location>
</feature>
<dbReference type="GO" id="GO:0016787">
    <property type="term" value="F:hydrolase activity"/>
    <property type="evidence" value="ECO:0007669"/>
    <property type="project" value="UniProtKB-KW"/>
</dbReference>
<evidence type="ECO:0000256" key="11">
    <source>
        <dbReference type="ARBA" id="ARBA00023172"/>
    </source>
</evidence>
<dbReference type="SUPFAM" id="SSF56349">
    <property type="entry name" value="DNA breaking-rejoining enzymes"/>
    <property type="match status" value="1"/>
</dbReference>
<evidence type="ECO:0000256" key="9">
    <source>
        <dbReference type="ARBA" id="ARBA00022908"/>
    </source>
</evidence>
<evidence type="ECO:0000256" key="12">
    <source>
        <dbReference type="ARBA" id="ARBA00023195"/>
    </source>
</evidence>
<dbReference type="GO" id="GO:0044826">
    <property type="term" value="P:viral genome integration into host DNA"/>
    <property type="evidence" value="ECO:0007669"/>
    <property type="project" value="UniProtKB-KW"/>
</dbReference>
<evidence type="ECO:0000256" key="4">
    <source>
        <dbReference type="ARBA" id="ARBA00022490"/>
    </source>
</evidence>
<evidence type="ECO:0000256" key="5">
    <source>
        <dbReference type="ARBA" id="ARBA00022618"/>
    </source>
</evidence>
<organism evidence="17">
    <name type="scientific">Myoviridae sp. ctR2338</name>
    <dbReference type="NCBI Taxonomy" id="2827608"/>
    <lineage>
        <taxon>Viruses</taxon>
        <taxon>Duplodnaviria</taxon>
        <taxon>Heunggongvirae</taxon>
        <taxon>Uroviricota</taxon>
        <taxon>Caudoviricetes</taxon>
    </lineage>
</organism>
<reference evidence="17" key="1">
    <citation type="journal article" date="2021" name="Proc. Natl. Acad. Sci. U.S.A.">
        <title>A Catalog of Tens of Thousands of Viruses from Human Metagenomes Reveals Hidden Associations with Chronic Diseases.</title>
        <authorList>
            <person name="Tisza M.J."/>
            <person name="Buck C.B."/>
        </authorList>
    </citation>
    <scope>NUCLEOTIDE SEQUENCE</scope>
    <source>
        <strain evidence="17">CtR2338</strain>
    </source>
</reference>
<comment type="subcellular location">
    <subcellularLocation>
        <location evidence="1">Cytoplasm</location>
    </subcellularLocation>
</comment>
<keyword evidence="10 14" id="KW-0238">DNA-binding</keyword>
<dbReference type="InterPro" id="IPR013762">
    <property type="entry name" value="Integrase-like_cat_sf"/>
</dbReference>
<dbReference type="GO" id="GO:0003677">
    <property type="term" value="F:DNA binding"/>
    <property type="evidence" value="ECO:0007669"/>
    <property type="project" value="UniProtKB-UniRule"/>
</dbReference>
<proteinExistence type="inferred from homology"/>
<dbReference type="InterPro" id="IPR044068">
    <property type="entry name" value="CB"/>
</dbReference>
<keyword evidence="4" id="KW-0963">Cytoplasm</keyword>
<keyword evidence="5" id="KW-0132">Cell division</keyword>
<dbReference type="InterPro" id="IPR010998">
    <property type="entry name" value="Integrase_recombinase_N"/>
</dbReference>
<evidence type="ECO:0000256" key="3">
    <source>
        <dbReference type="ARBA" id="ARBA00016082"/>
    </source>
</evidence>
<evidence type="ECO:0000256" key="8">
    <source>
        <dbReference type="ARBA" id="ARBA00022829"/>
    </source>
</evidence>
<keyword evidence="11" id="KW-0233">DNA recombination</keyword>
<keyword evidence="8" id="KW-0159">Chromosome partition</keyword>
<evidence type="ECO:0000256" key="1">
    <source>
        <dbReference type="ARBA" id="ARBA00004496"/>
    </source>
</evidence>
<dbReference type="InterPro" id="IPR004107">
    <property type="entry name" value="Integrase_SAM-like_N"/>
</dbReference>
<evidence type="ECO:0000256" key="7">
    <source>
        <dbReference type="ARBA" id="ARBA00022801"/>
    </source>
</evidence>
<dbReference type="PROSITE" id="PS51898">
    <property type="entry name" value="TYR_RECOMBINASE"/>
    <property type="match status" value="1"/>
</dbReference>
<evidence type="ECO:0000256" key="14">
    <source>
        <dbReference type="PROSITE-ProRule" id="PRU01248"/>
    </source>
</evidence>
<dbReference type="InterPro" id="IPR050090">
    <property type="entry name" value="Tyrosine_recombinase_XerCD"/>
</dbReference>
<keyword evidence="12" id="KW-1179">Viral genome integration</keyword>
<keyword evidence="6" id="KW-0808">Transferase</keyword>
<keyword evidence="12" id="KW-1160">Virus entry into host cell</keyword>
<accession>A0A8S5LNM0</accession>
<dbReference type="PANTHER" id="PTHR30349">
    <property type="entry name" value="PHAGE INTEGRASE-RELATED"/>
    <property type="match status" value="1"/>
</dbReference>
<dbReference type="Gene3D" id="1.10.150.130">
    <property type="match status" value="1"/>
</dbReference>
<dbReference type="GO" id="GO:0016740">
    <property type="term" value="F:transferase activity"/>
    <property type="evidence" value="ECO:0007669"/>
    <property type="project" value="UniProtKB-KW"/>
</dbReference>
<feature type="domain" description="Core-binding (CB)" evidence="16">
    <location>
        <begin position="45"/>
        <end position="131"/>
    </location>
</feature>
<evidence type="ECO:0000256" key="10">
    <source>
        <dbReference type="ARBA" id="ARBA00023125"/>
    </source>
</evidence>
<evidence type="ECO:0000313" key="17">
    <source>
        <dbReference type="EMBL" id="DAD71534.1"/>
    </source>
</evidence>